<name>A0A8H3KVW0_9GLOM</name>
<dbReference type="EMBL" id="BLAL01000011">
    <property type="protein sequence ID" value="GES73906.1"/>
    <property type="molecule type" value="Genomic_DNA"/>
</dbReference>
<sequence>MVTQEIFDRSLPMTNLYKGHARDPYPPLSGSSAKLLGSWYEPTWLKFNADLLAGQIEPMFSIPPYGLIGESVFYEILFFFSFSFSFCSSSVLRILFLCCGSFLFECQLLETSIG</sequence>
<accession>A0A8H3KVW0</accession>
<evidence type="ECO:0000313" key="2">
    <source>
        <dbReference type="Proteomes" id="UP000615446"/>
    </source>
</evidence>
<comment type="caution">
    <text evidence="1">The sequence shown here is derived from an EMBL/GenBank/DDBJ whole genome shotgun (WGS) entry which is preliminary data.</text>
</comment>
<protein>
    <submittedName>
        <fullName evidence="1">Uncharacterized protein</fullName>
    </submittedName>
</protein>
<dbReference type="Proteomes" id="UP000615446">
    <property type="component" value="Unassembled WGS sequence"/>
</dbReference>
<reference evidence="1" key="1">
    <citation type="submission" date="2019-10" db="EMBL/GenBank/DDBJ databases">
        <title>Conservation and host-specific expression of non-tandemly repeated heterogenous ribosome RNA gene in arbuscular mycorrhizal fungi.</title>
        <authorList>
            <person name="Maeda T."/>
            <person name="Kobayashi Y."/>
            <person name="Nakagawa T."/>
            <person name="Ezawa T."/>
            <person name="Yamaguchi K."/>
            <person name="Bino T."/>
            <person name="Nishimoto Y."/>
            <person name="Shigenobu S."/>
            <person name="Kawaguchi M."/>
        </authorList>
    </citation>
    <scope>NUCLEOTIDE SEQUENCE</scope>
    <source>
        <strain evidence="1">HR1</strain>
    </source>
</reference>
<dbReference type="AlphaFoldDB" id="A0A8H3KVW0"/>
<proteinExistence type="predicted"/>
<gene>
    <name evidence="1" type="ORF">RCL2_000141200</name>
</gene>
<organism evidence="1 2">
    <name type="scientific">Rhizophagus clarus</name>
    <dbReference type="NCBI Taxonomy" id="94130"/>
    <lineage>
        <taxon>Eukaryota</taxon>
        <taxon>Fungi</taxon>
        <taxon>Fungi incertae sedis</taxon>
        <taxon>Mucoromycota</taxon>
        <taxon>Glomeromycotina</taxon>
        <taxon>Glomeromycetes</taxon>
        <taxon>Glomerales</taxon>
        <taxon>Glomeraceae</taxon>
        <taxon>Rhizophagus</taxon>
    </lineage>
</organism>
<evidence type="ECO:0000313" key="1">
    <source>
        <dbReference type="EMBL" id="GES73906.1"/>
    </source>
</evidence>